<feature type="compositionally biased region" description="Basic and acidic residues" evidence="1">
    <location>
        <begin position="1"/>
        <end position="11"/>
    </location>
</feature>
<evidence type="ECO:0000313" key="2">
    <source>
        <dbReference type="EMBL" id="MEA5366705.1"/>
    </source>
</evidence>
<name>A0ABU5RK85_9PSEU</name>
<proteinExistence type="predicted"/>
<evidence type="ECO:0000313" key="3">
    <source>
        <dbReference type="Proteomes" id="UP001304298"/>
    </source>
</evidence>
<accession>A0ABU5RK85</accession>
<sequence length="53" mass="5722">MDIDTAAREQETSPTSEPGEPIIGQSPRRKVGSSVYVTVPGPVPMIKAKQKKK</sequence>
<keyword evidence="3" id="KW-1185">Reference proteome</keyword>
<dbReference type="Proteomes" id="UP001304298">
    <property type="component" value="Unassembled WGS sequence"/>
</dbReference>
<organism evidence="2 3">
    <name type="scientific">Amycolatopsis heterodermiae</name>
    <dbReference type="NCBI Taxonomy" id="3110235"/>
    <lineage>
        <taxon>Bacteria</taxon>
        <taxon>Bacillati</taxon>
        <taxon>Actinomycetota</taxon>
        <taxon>Actinomycetes</taxon>
        <taxon>Pseudonocardiales</taxon>
        <taxon>Pseudonocardiaceae</taxon>
        <taxon>Amycolatopsis</taxon>
    </lineage>
</organism>
<feature type="region of interest" description="Disordered" evidence="1">
    <location>
        <begin position="1"/>
        <end position="39"/>
    </location>
</feature>
<evidence type="ECO:0000256" key="1">
    <source>
        <dbReference type="SAM" id="MobiDB-lite"/>
    </source>
</evidence>
<dbReference type="EMBL" id="JAYFSI010000017">
    <property type="protein sequence ID" value="MEA5366705.1"/>
    <property type="molecule type" value="Genomic_DNA"/>
</dbReference>
<dbReference type="RefSeq" id="WP_323336122.1">
    <property type="nucleotide sequence ID" value="NZ_JAYFSI010000017.1"/>
</dbReference>
<reference evidence="2 3" key="1">
    <citation type="submission" date="2023-12" db="EMBL/GenBank/DDBJ databases">
        <title>Amycolatopsis sp. V23-08.</title>
        <authorList>
            <person name="Somphong A."/>
        </authorList>
    </citation>
    <scope>NUCLEOTIDE SEQUENCE [LARGE SCALE GENOMIC DNA]</scope>
    <source>
        <strain evidence="2 3">V23-08</strain>
    </source>
</reference>
<protein>
    <submittedName>
        <fullName evidence="2">Uncharacterized protein</fullName>
    </submittedName>
</protein>
<comment type="caution">
    <text evidence="2">The sequence shown here is derived from an EMBL/GenBank/DDBJ whole genome shotgun (WGS) entry which is preliminary data.</text>
</comment>
<gene>
    <name evidence="2" type="ORF">VA596_44740</name>
</gene>